<reference evidence="2" key="1">
    <citation type="submission" date="2019-11" db="EMBL/GenBank/DDBJ databases">
        <authorList>
            <person name="Liu Y."/>
            <person name="Hou J."/>
            <person name="Li T.-Q."/>
            <person name="Guan C.-H."/>
            <person name="Wu X."/>
            <person name="Wu H.-Z."/>
            <person name="Ling F."/>
            <person name="Zhang R."/>
            <person name="Shi X.-G."/>
            <person name="Ren J.-P."/>
            <person name="Chen E.-F."/>
            <person name="Sun J.-M."/>
        </authorList>
    </citation>
    <scope>NUCLEOTIDE SEQUENCE</scope>
    <source>
        <strain evidence="2">Adult_tree_wgs_1</strain>
        <tissue evidence="2">Leaves</tissue>
    </source>
</reference>
<dbReference type="Proteomes" id="UP000626092">
    <property type="component" value="Unassembled WGS sequence"/>
</dbReference>
<comment type="caution">
    <text evidence="2">The sequence shown here is derived from an EMBL/GenBank/DDBJ whole genome shotgun (WGS) entry which is preliminary data.</text>
</comment>
<protein>
    <submittedName>
        <fullName evidence="2">Uncharacterized protein</fullName>
    </submittedName>
</protein>
<sequence>MDAFLLHPALVLAIDTEMRTSKTNRRRLLSELLVLVGLFPAIAISIGLEHVIHLIGKGRRVDVVGVLILAPNRRRRSNFSNMHIKDHGVDVASLLEETKGGADYGVRLQRKGNSSEAFGGGGFN</sequence>
<proteinExistence type="predicted"/>
<evidence type="ECO:0000256" key="1">
    <source>
        <dbReference type="SAM" id="Phobius"/>
    </source>
</evidence>
<name>A0A834LTE9_RHOSS</name>
<dbReference type="EMBL" id="WJXA01000002">
    <property type="protein sequence ID" value="KAF7149697.1"/>
    <property type="molecule type" value="Genomic_DNA"/>
</dbReference>
<keyword evidence="1" id="KW-1133">Transmembrane helix</keyword>
<keyword evidence="3" id="KW-1185">Reference proteome</keyword>
<keyword evidence="1" id="KW-0812">Transmembrane</keyword>
<accession>A0A834LTE9</accession>
<feature type="transmembrane region" description="Helical" evidence="1">
    <location>
        <begin position="28"/>
        <end position="48"/>
    </location>
</feature>
<evidence type="ECO:0000313" key="2">
    <source>
        <dbReference type="EMBL" id="KAF7149697.1"/>
    </source>
</evidence>
<gene>
    <name evidence="2" type="ORF">RHSIM_Rhsim02G0224600</name>
</gene>
<evidence type="ECO:0000313" key="3">
    <source>
        <dbReference type="Proteomes" id="UP000626092"/>
    </source>
</evidence>
<dbReference type="AlphaFoldDB" id="A0A834LTE9"/>
<organism evidence="2 3">
    <name type="scientific">Rhododendron simsii</name>
    <name type="common">Sims's rhododendron</name>
    <dbReference type="NCBI Taxonomy" id="118357"/>
    <lineage>
        <taxon>Eukaryota</taxon>
        <taxon>Viridiplantae</taxon>
        <taxon>Streptophyta</taxon>
        <taxon>Embryophyta</taxon>
        <taxon>Tracheophyta</taxon>
        <taxon>Spermatophyta</taxon>
        <taxon>Magnoliopsida</taxon>
        <taxon>eudicotyledons</taxon>
        <taxon>Gunneridae</taxon>
        <taxon>Pentapetalae</taxon>
        <taxon>asterids</taxon>
        <taxon>Ericales</taxon>
        <taxon>Ericaceae</taxon>
        <taxon>Ericoideae</taxon>
        <taxon>Rhodoreae</taxon>
        <taxon>Rhododendron</taxon>
    </lineage>
</organism>
<keyword evidence="1" id="KW-0472">Membrane</keyword>